<dbReference type="PANTHER" id="PTHR13420:SF7">
    <property type="entry name" value="UPF0235 PROTEIN C15ORF40"/>
    <property type="match status" value="1"/>
</dbReference>
<keyword evidence="4" id="KW-1185">Reference proteome</keyword>
<dbReference type="HAMAP" id="MF_00634">
    <property type="entry name" value="UPF0235"/>
    <property type="match status" value="1"/>
</dbReference>
<dbReference type="InterPro" id="IPR036591">
    <property type="entry name" value="YggU-like_sf"/>
</dbReference>
<accession>A0ABR9XNZ0</accession>
<dbReference type="PANTHER" id="PTHR13420">
    <property type="entry name" value="UPF0235 PROTEIN C15ORF40"/>
    <property type="match status" value="1"/>
</dbReference>
<dbReference type="NCBIfam" id="TIGR00251">
    <property type="entry name" value="DUF167 family protein"/>
    <property type="match status" value="1"/>
</dbReference>
<comment type="caution">
    <text evidence="3">The sequence shown here is derived from an EMBL/GenBank/DDBJ whole genome shotgun (WGS) entry which is preliminary data.</text>
</comment>
<name>A0ABR9XNZ0_9CHLB</name>
<comment type="similarity">
    <text evidence="1 2">Belongs to the UPF0235 family.</text>
</comment>
<dbReference type="Proteomes" id="UP000619838">
    <property type="component" value="Unassembled WGS sequence"/>
</dbReference>
<protein>
    <recommendedName>
        <fullName evidence="2">UPF0235 protein INT08_00205</fullName>
    </recommendedName>
</protein>
<organism evidence="3 4">
    <name type="scientific">Prosthecochloris ethylica</name>
    <dbReference type="NCBI Taxonomy" id="2743976"/>
    <lineage>
        <taxon>Bacteria</taxon>
        <taxon>Pseudomonadati</taxon>
        <taxon>Chlorobiota</taxon>
        <taxon>Chlorobiia</taxon>
        <taxon>Chlorobiales</taxon>
        <taxon>Chlorobiaceae</taxon>
        <taxon>Prosthecochloris</taxon>
    </lineage>
</organism>
<evidence type="ECO:0000313" key="4">
    <source>
        <dbReference type="Proteomes" id="UP000619838"/>
    </source>
</evidence>
<dbReference type="Pfam" id="PF02594">
    <property type="entry name" value="DUF167"/>
    <property type="match status" value="1"/>
</dbReference>
<evidence type="ECO:0000256" key="1">
    <source>
        <dbReference type="ARBA" id="ARBA00010364"/>
    </source>
</evidence>
<proteinExistence type="inferred from homology"/>
<dbReference type="InterPro" id="IPR003746">
    <property type="entry name" value="DUF167"/>
</dbReference>
<dbReference type="SMART" id="SM01152">
    <property type="entry name" value="DUF167"/>
    <property type="match status" value="1"/>
</dbReference>
<evidence type="ECO:0000313" key="3">
    <source>
        <dbReference type="EMBL" id="MBF0635602.1"/>
    </source>
</evidence>
<dbReference type="RefSeq" id="WP_114607711.1">
    <property type="nucleotide sequence ID" value="NZ_JABVZQ010000002.1"/>
</dbReference>
<sequence>MVIVHDRRGSAVFSVRVQPRSSKRGFSGEFDGSLRIALTSPPVDDAANTECRKLLAKTLGVPRSGVHIVAGQTSRVKKISIEGQRAEDVLERLRAVAPDVSFEL</sequence>
<reference evidence="3 4" key="1">
    <citation type="journal article" date="2020" name="Microorganisms">
        <title>Simultaneous Genome Sequencing of Prosthecochloris ethylica and Desulfuromonas acetoxidans within a Syntrophic Mixture Reveals Unique Pili and Protein Interactions.</title>
        <authorList>
            <person name="Kyndt J.A."/>
            <person name="Van Beeumen J.J."/>
            <person name="Meyer T.E."/>
        </authorList>
    </citation>
    <scope>NUCLEOTIDE SEQUENCE [LARGE SCALE GENOMIC DNA]</scope>
    <source>
        <strain evidence="3 4">N3</strain>
    </source>
</reference>
<evidence type="ECO:0000256" key="2">
    <source>
        <dbReference type="HAMAP-Rule" id="MF_00634"/>
    </source>
</evidence>
<dbReference type="EMBL" id="JADGII010000001">
    <property type="protein sequence ID" value="MBF0635602.1"/>
    <property type="molecule type" value="Genomic_DNA"/>
</dbReference>
<dbReference type="SUPFAM" id="SSF69786">
    <property type="entry name" value="YggU-like"/>
    <property type="match status" value="1"/>
</dbReference>
<gene>
    <name evidence="3" type="ORF">INT08_00205</name>
</gene>
<dbReference type="Gene3D" id="3.30.1200.10">
    <property type="entry name" value="YggU-like"/>
    <property type="match status" value="1"/>
</dbReference>